<feature type="domain" description="TGF-beta family profile" evidence="8">
    <location>
        <begin position="502"/>
        <end position="613"/>
    </location>
</feature>
<comment type="similarity">
    <text evidence="5">Belongs to the TGF-beta family.</text>
</comment>
<dbReference type="InterPro" id="IPR029034">
    <property type="entry name" value="Cystine-knot_cytokine"/>
</dbReference>
<dbReference type="InterPro" id="IPR006799">
    <property type="entry name" value="AMH_N"/>
</dbReference>
<evidence type="ECO:0000256" key="2">
    <source>
        <dbReference type="ARBA" id="ARBA00022525"/>
    </source>
</evidence>
<dbReference type="EMBL" id="KU378662">
    <property type="protein sequence ID" value="AOE47573.1"/>
    <property type="molecule type" value="mRNA"/>
</dbReference>
<dbReference type="GO" id="GO:0005576">
    <property type="term" value="C:extracellular region"/>
    <property type="evidence" value="ECO:0007669"/>
    <property type="project" value="UniProtKB-SubCell"/>
</dbReference>
<sequence>MSLGSVVGVLLLLPCVVVTLSHRDPEGDRIRSGEGGANGIEGRRREGEFGEEEHLPHGPPKPLEGNLPPLESVTVPVPVSEQRLGKLLLWAAEENHAAVVKEFQSKLPEASGSDLELSSEDRERFGLCSNLDGKTGGRIVTPLALAESFGRDQEKAALYILHPTKELWEVDGATHRTTQLLHFHLPPPLRSARHKLTPTLLFFLQRSVRTGVLSISFTSRSLLPHHQTACLSVGSQFIALSGRKVPCGAQHHLAWQITMETNWGDNGPEVSAAEVQRLLRGDKPEDEAPSPLLLLLADRVAADDSDSPEPEHANNPCGNFSCKAALELSHTAATPPSETFLFLCELQKFLGKALSQTQLEPVPAPPASVSLGALTSLPSMRLGSSSSEALLLGLLNSSAPTLFSFPRNAAELWTHRGQLTLQPHLLSVLRLRLEEAMSQMRREEAGGHGMKDQLLRLRELSRLPAEDAQLPGGLGNPEERQYHAVLLLKALQTVLWTWEAERGQRAARGGQEAQRSMGKCRLHPLTVSMDKYLLSPPMAAINNCQGSCSDLPLERITNHAMMLNIHRNNGLPLERGPCCVPVEYEELCVATLSGEGTEIQYKPDMVAKECGCR</sequence>
<dbReference type="Pfam" id="PF04709">
    <property type="entry name" value="AMH_N"/>
    <property type="match status" value="1"/>
</dbReference>
<proteinExistence type="evidence at transcript level"/>
<evidence type="ECO:0000256" key="1">
    <source>
        <dbReference type="ARBA" id="ARBA00004613"/>
    </source>
</evidence>
<keyword evidence="5" id="KW-0339">Growth factor</keyword>
<evidence type="ECO:0000256" key="4">
    <source>
        <dbReference type="ARBA" id="ARBA00022782"/>
    </source>
</evidence>
<name>A0A1B3B5Y8_9TELE</name>
<evidence type="ECO:0000256" key="5">
    <source>
        <dbReference type="RuleBase" id="RU000354"/>
    </source>
</evidence>
<dbReference type="InterPro" id="IPR001839">
    <property type="entry name" value="TGF-b_C"/>
</dbReference>
<comment type="subcellular location">
    <subcellularLocation>
        <location evidence="1">Secreted</location>
    </subcellularLocation>
</comment>
<accession>A0A1B3B5Y8</accession>
<keyword evidence="2" id="KW-0964">Secreted</keyword>
<dbReference type="SUPFAM" id="SSF57501">
    <property type="entry name" value="Cystine-knot cytokines"/>
    <property type="match status" value="1"/>
</dbReference>
<dbReference type="AlphaFoldDB" id="A0A1B3B5Y8"/>
<protein>
    <submittedName>
        <fullName evidence="9">Anti-mullerian hormone type 1</fullName>
    </submittedName>
</protein>
<dbReference type="GO" id="GO:0030154">
    <property type="term" value="P:cell differentiation"/>
    <property type="evidence" value="ECO:0007669"/>
    <property type="project" value="UniProtKB-KW"/>
</dbReference>
<feature type="signal peptide" evidence="7">
    <location>
        <begin position="1"/>
        <end position="21"/>
    </location>
</feature>
<dbReference type="PROSITE" id="PS51362">
    <property type="entry name" value="TGF_BETA_2"/>
    <property type="match status" value="1"/>
</dbReference>
<dbReference type="GO" id="GO:0008083">
    <property type="term" value="F:growth factor activity"/>
    <property type="evidence" value="ECO:0007669"/>
    <property type="project" value="UniProtKB-KW"/>
</dbReference>
<evidence type="ECO:0000259" key="8">
    <source>
        <dbReference type="PROSITE" id="PS51362"/>
    </source>
</evidence>
<evidence type="ECO:0000256" key="7">
    <source>
        <dbReference type="SAM" id="SignalP"/>
    </source>
</evidence>
<dbReference type="Pfam" id="PF00019">
    <property type="entry name" value="TGF_beta"/>
    <property type="match status" value="1"/>
</dbReference>
<dbReference type="GO" id="GO:0008406">
    <property type="term" value="P:gonad development"/>
    <property type="evidence" value="ECO:0007669"/>
    <property type="project" value="InterPro"/>
</dbReference>
<dbReference type="CDD" id="cd13757">
    <property type="entry name" value="TGF_beta_AMH"/>
    <property type="match status" value="1"/>
</dbReference>
<evidence type="ECO:0000313" key="9">
    <source>
        <dbReference type="EMBL" id="AOE47573.1"/>
    </source>
</evidence>
<dbReference type="PANTHER" id="PTHR15009:SF4">
    <property type="entry name" value="MUELLERIAN-INHIBITING FACTOR"/>
    <property type="match status" value="1"/>
</dbReference>
<organism evidence="9">
    <name type="scientific">Osteoglossum bicirrhosum</name>
    <name type="common">silver arawana</name>
    <dbReference type="NCBI Taxonomy" id="109271"/>
    <lineage>
        <taxon>Eukaryota</taxon>
        <taxon>Metazoa</taxon>
        <taxon>Chordata</taxon>
        <taxon>Craniata</taxon>
        <taxon>Vertebrata</taxon>
        <taxon>Euteleostomi</taxon>
        <taxon>Actinopterygii</taxon>
        <taxon>Neopterygii</taxon>
        <taxon>Teleostei</taxon>
        <taxon>Osteoglossocephala</taxon>
        <taxon>Osteoglossomorpha</taxon>
        <taxon>Osteoglossiformes</taxon>
        <taxon>Osteoglossidae</taxon>
        <taxon>Osteoglossum</taxon>
    </lineage>
</organism>
<keyword evidence="4" id="KW-0221">Differentiation</keyword>
<reference evidence="9" key="1">
    <citation type="submission" date="2016-01" db="EMBL/GenBank/DDBJ databases">
        <authorList>
            <person name="Oliw E.H."/>
        </authorList>
    </citation>
    <scope>NUCLEOTIDE SEQUENCE</scope>
</reference>
<dbReference type="SMART" id="SM00204">
    <property type="entry name" value="TGFB"/>
    <property type="match status" value="1"/>
</dbReference>
<dbReference type="Gene3D" id="2.10.90.10">
    <property type="entry name" value="Cystine-knot cytokines"/>
    <property type="match status" value="1"/>
</dbReference>
<feature type="region of interest" description="Disordered" evidence="6">
    <location>
        <begin position="48"/>
        <end position="67"/>
    </location>
</feature>
<evidence type="ECO:0000256" key="6">
    <source>
        <dbReference type="SAM" id="MobiDB-lite"/>
    </source>
</evidence>
<dbReference type="PANTHER" id="PTHR15009">
    <property type="entry name" value="MUELLERIAN-INHIBITING FACTOR"/>
    <property type="match status" value="1"/>
</dbReference>
<keyword evidence="3 7" id="KW-0732">Signal</keyword>
<feature type="chain" id="PRO_5008543912" evidence="7">
    <location>
        <begin position="22"/>
        <end position="613"/>
    </location>
</feature>
<evidence type="ECO:0000256" key="3">
    <source>
        <dbReference type="ARBA" id="ARBA00022729"/>
    </source>
</evidence>
<dbReference type="InterPro" id="IPR021203">
    <property type="entry name" value="Muellerian-inhibiting_factor"/>
</dbReference>